<proteinExistence type="inferred from homology"/>
<keyword evidence="3 10" id="KW-0808">Transferase</keyword>
<reference evidence="15" key="1">
    <citation type="journal article" date="2018" name="Nat. Microbiol.">
        <title>Leveraging single-cell genomics to expand the fungal tree of life.</title>
        <authorList>
            <person name="Ahrendt S.R."/>
            <person name="Quandt C.A."/>
            <person name="Ciobanu D."/>
            <person name="Clum A."/>
            <person name="Salamov A."/>
            <person name="Andreopoulos B."/>
            <person name="Cheng J.F."/>
            <person name="Woyke T."/>
            <person name="Pelin A."/>
            <person name="Henrissat B."/>
            <person name="Reynolds N.K."/>
            <person name="Benny G.L."/>
            <person name="Smith M.E."/>
            <person name="James T.Y."/>
            <person name="Grigoriev I.V."/>
        </authorList>
    </citation>
    <scope>NUCLEOTIDE SEQUENCE [LARGE SCALE GENOMIC DNA]</scope>
    <source>
        <strain evidence="15">RSA 468</strain>
    </source>
</reference>
<keyword evidence="15" id="KW-1185">Reference proteome</keyword>
<evidence type="ECO:0000256" key="12">
    <source>
        <dbReference type="SAM" id="Coils"/>
    </source>
</evidence>
<comment type="similarity">
    <text evidence="2 10">Belongs to the membrane-bound acyltransferase family. Sterol o-acyltransferase subfamily.</text>
</comment>
<dbReference type="PIRSF" id="PIRSF000439">
    <property type="entry name" value="Oat_ACAT_DAG_ARE"/>
    <property type="match status" value="1"/>
</dbReference>
<evidence type="ECO:0000256" key="9">
    <source>
        <dbReference type="ARBA" id="ARBA00023568"/>
    </source>
</evidence>
<evidence type="ECO:0000256" key="2">
    <source>
        <dbReference type="ARBA" id="ARBA00009010"/>
    </source>
</evidence>
<evidence type="ECO:0000256" key="8">
    <source>
        <dbReference type="ARBA" id="ARBA00023315"/>
    </source>
</evidence>
<feature type="transmembrane region" description="Helical" evidence="13">
    <location>
        <begin position="138"/>
        <end position="157"/>
    </location>
</feature>
<name>A0A4P9ZXL4_9FUNG</name>
<evidence type="ECO:0000313" key="15">
    <source>
        <dbReference type="Proteomes" id="UP000268162"/>
    </source>
</evidence>
<keyword evidence="8 10" id="KW-0012">Acyltransferase</keyword>
<dbReference type="GO" id="GO:0034737">
    <property type="term" value="F:ergosterol O-acyltransferase activity"/>
    <property type="evidence" value="ECO:0007669"/>
    <property type="project" value="TreeGrafter"/>
</dbReference>
<evidence type="ECO:0000256" key="4">
    <source>
        <dbReference type="ARBA" id="ARBA00022692"/>
    </source>
</evidence>
<dbReference type="Pfam" id="PF03062">
    <property type="entry name" value="MBOAT"/>
    <property type="match status" value="1"/>
</dbReference>
<evidence type="ECO:0000313" key="14">
    <source>
        <dbReference type="EMBL" id="RKP38406.1"/>
    </source>
</evidence>
<evidence type="ECO:0000256" key="5">
    <source>
        <dbReference type="ARBA" id="ARBA00022824"/>
    </source>
</evidence>
<protein>
    <recommendedName>
        <fullName evidence="10">O-acyltransferase</fullName>
    </recommendedName>
</protein>
<evidence type="ECO:0000256" key="7">
    <source>
        <dbReference type="ARBA" id="ARBA00023136"/>
    </source>
</evidence>
<dbReference type="EMBL" id="ML002371">
    <property type="protein sequence ID" value="RKP38406.1"/>
    <property type="molecule type" value="Genomic_DNA"/>
</dbReference>
<dbReference type="Proteomes" id="UP000268162">
    <property type="component" value="Unassembled WGS sequence"/>
</dbReference>
<keyword evidence="4 13" id="KW-0812">Transmembrane</keyword>
<keyword evidence="6 13" id="KW-1133">Transmembrane helix</keyword>
<comment type="subcellular location">
    <subcellularLocation>
        <location evidence="1 10">Endoplasmic reticulum membrane</location>
        <topology evidence="1 10">Multi-pass membrane protein</topology>
    </subcellularLocation>
</comment>
<feature type="transmembrane region" description="Helical" evidence="13">
    <location>
        <begin position="467"/>
        <end position="485"/>
    </location>
</feature>
<evidence type="ECO:0000256" key="6">
    <source>
        <dbReference type="ARBA" id="ARBA00022989"/>
    </source>
</evidence>
<comment type="function">
    <text evidence="9">Sterol O-acyltransferase that catalyzes the formation of stery esters.</text>
</comment>
<accession>A0A4P9ZXL4</accession>
<keyword evidence="7 10" id="KW-0472">Membrane</keyword>
<feature type="transmembrane region" description="Helical" evidence="13">
    <location>
        <begin position="163"/>
        <end position="180"/>
    </location>
</feature>
<keyword evidence="12" id="KW-0175">Coiled coil</keyword>
<feature type="transmembrane region" description="Helical" evidence="13">
    <location>
        <begin position="339"/>
        <end position="358"/>
    </location>
</feature>
<gene>
    <name evidence="14" type="ORF">BJ085DRAFT_24043</name>
</gene>
<feature type="transmembrane region" description="Helical" evidence="13">
    <location>
        <begin position="62"/>
        <end position="84"/>
    </location>
</feature>
<feature type="transmembrane region" description="Helical" evidence="13">
    <location>
        <begin position="104"/>
        <end position="126"/>
    </location>
</feature>
<dbReference type="InterPro" id="IPR014371">
    <property type="entry name" value="Oat_ACAT_DAG_ARE"/>
</dbReference>
<feature type="coiled-coil region" evidence="12">
    <location>
        <begin position="230"/>
        <end position="257"/>
    </location>
</feature>
<sequence length="491" mass="57190">MRRFASETVTSTIKNPAVFPSKPLPSPQTVLLRKSRASPFRPRNSQLDLRQIFTPANSGRGWFVLFWIAMVCYLVRQFAINFIETGYPIKTTWVLRLSEGVTELIMADLAVVAYSFIPLLVQRAVVRGTLEPDSMASYIIQHTVQTLLLQVVVSWLFYIEWPWVQTGVLLLHTLVIMMKMHSYTSTNREFAVKLRRRDELIVACQAYRETDSDSCPETLSSSPPFDDTTLLDDYSQLAQWQEEIAELNSELALGDTKYPANVTFLNYVDYLFVPALVYEIYYPRTDKIRPEYLAEKICATFGVFTLLHVTFENYIIPILGELPHISMAMTILELITPVMIAYLLVFYIIFECICNVFAEITRFADRNFYDDWWNSTSFDEYSRKWNKPVHYFLLRHVYLYSIDMYRFSRTSATFLTFFMSSCLHELVMAMVVGRIRMYLFLLQMAQIPLIYLSRLPWVKARPLLGNAFFWLGMISGPPMLAVLYCRDQYLS</sequence>
<evidence type="ECO:0000256" key="3">
    <source>
        <dbReference type="ARBA" id="ARBA00022679"/>
    </source>
</evidence>
<evidence type="ECO:0000256" key="10">
    <source>
        <dbReference type="PIRNR" id="PIRNR000439"/>
    </source>
</evidence>
<organism evidence="14 15">
    <name type="scientific">Dimargaris cristalligena</name>
    <dbReference type="NCBI Taxonomy" id="215637"/>
    <lineage>
        <taxon>Eukaryota</taxon>
        <taxon>Fungi</taxon>
        <taxon>Fungi incertae sedis</taxon>
        <taxon>Zoopagomycota</taxon>
        <taxon>Kickxellomycotina</taxon>
        <taxon>Dimargaritomycetes</taxon>
        <taxon>Dimargaritales</taxon>
        <taxon>Dimargaritaceae</taxon>
        <taxon>Dimargaris</taxon>
    </lineage>
</organism>
<dbReference type="PANTHER" id="PTHR10408">
    <property type="entry name" value="STEROL O-ACYLTRANSFERASE"/>
    <property type="match status" value="1"/>
</dbReference>
<dbReference type="InterPro" id="IPR004299">
    <property type="entry name" value="MBOAT_fam"/>
</dbReference>
<dbReference type="PANTHER" id="PTHR10408:SF9">
    <property type="entry name" value="STEROL O-ACYLTRANSFERASE 2-RELATED"/>
    <property type="match status" value="1"/>
</dbReference>
<dbReference type="STRING" id="215637.A0A4P9ZXL4"/>
<keyword evidence="5 10" id="KW-0256">Endoplasmic reticulum</keyword>
<dbReference type="GO" id="GO:0005789">
    <property type="term" value="C:endoplasmic reticulum membrane"/>
    <property type="evidence" value="ECO:0007669"/>
    <property type="project" value="UniProtKB-SubCell"/>
</dbReference>
<evidence type="ECO:0000256" key="13">
    <source>
        <dbReference type="SAM" id="Phobius"/>
    </source>
</evidence>
<feature type="transmembrane region" description="Helical" evidence="13">
    <location>
        <begin position="297"/>
        <end position="319"/>
    </location>
</feature>
<dbReference type="GO" id="GO:0008204">
    <property type="term" value="P:ergosterol metabolic process"/>
    <property type="evidence" value="ECO:0007669"/>
    <property type="project" value="TreeGrafter"/>
</dbReference>
<dbReference type="AlphaFoldDB" id="A0A4P9ZXL4"/>
<feature type="active site" evidence="11">
    <location>
        <position position="424"/>
    </location>
</feature>
<evidence type="ECO:0000256" key="11">
    <source>
        <dbReference type="PIRSR" id="PIRSR000439-1"/>
    </source>
</evidence>
<evidence type="ECO:0000256" key="1">
    <source>
        <dbReference type="ARBA" id="ARBA00004477"/>
    </source>
</evidence>